<gene>
    <name evidence="3" type="ORF">PSYICH_LOCUS4811</name>
</gene>
<evidence type="ECO:0000313" key="4">
    <source>
        <dbReference type="Proteomes" id="UP001153636"/>
    </source>
</evidence>
<keyword evidence="2" id="KW-1133">Transmembrane helix</keyword>
<evidence type="ECO:0000256" key="2">
    <source>
        <dbReference type="SAM" id="Phobius"/>
    </source>
</evidence>
<keyword evidence="2" id="KW-0812">Transmembrane</keyword>
<dbReference type="EMBL" id="OV651827">
    <property type="protein sequence ID" value="CAH1103744.1"/>
    <property type="molecule type" value="Genomic_DNA"/>
</dbReference>
<evidence type="ECO:0000313" key="3">
    <source>
        <dbReference type="EMBL" id="CAH1103744.1"/>
    </source>
</evidence>
<accession>A0A9P0G6C3</accession>
<feature type="compositionally biased region" description="Low complexity" evidence="1">
    <location>
        <begin position="244"/>
        <end position="255"/>
    </location>
</feature>
<sequence length="553" mass="61454">MPLLQTFCYKDKVKNKEVLCQEDKNHCFNTLIAACPDSSLAFHLKGRHEIAFFQTMTEEMSMEITSVIENALNSDFLASLQMDVETFNLKVCCKKVLKEILDVSTFEKAIRSKQHSDIWKQERQFRITDISNIKVEEGSDIQMPENKKSRLEQSGGSLASNNFSFNNHLDITVNTKNKKLNVSDIEIWSSVKPEHIPFIEGKNDSLAALLNLTSTSPVASLSASPIASSSREFSMFASTPCRSSQVASSSRKSPSTVTPTSVIASSSRQPPMVVPTHVAASSSRQLPMIIPTPVAASSLRQPPMVVPKSAFASKMRQSSIVAATPMQPRIMYRPVVYPTPSRLPAVTRQRLSFVATSAVASTTRQLSNVASMPMQPRTLHRRVTFATTSRLPAVLFPTVRLPLIVTNPERFTISSRFLYDVGTLPNAIRTKFFSTQLKYKDRLYFAAFAFLNSIDPRLIINVLMFKVPKYADRVFLLVVTVTTAAATAAFTATATAATIAAITAATTVAAATAISYYLSTKMDKCKRCKNIKYVYTNHFLEKKEKLHRIYKIP</sequence>
<dbReference type="OrthoDB" id="8061615at2759"/>
<proteinExistence type="predicted"/>
<organism evidence="3 4">
    <name type="scientific">Psylliodes chrysocephalus</name>
    <dbReference type="NCBI Taxonomy" id="3402493"/>
    <lineage>
        <taxon>Eukaryota</taxon>
        <taxon>Metazoa</taxon>
        <taxon>Ecdysozoa</taxon>
        <taxon>Arthropoda</taxon>
        <taxon>Hexapoda</taxon>
        <taxon>Insecta</taxon>
        <taxon>Pterygota</taxon>
        <taxon>Neoptera</taxon>
        <taxon>Endopterygota</taxon>
        <taxon>Coleoptera</taxon>
        <taxon>Polyphaga</taxon>
        <taxon>Cucujiformia</taxon>
        <taxon>Chrysomeloidea</taxon>
        <taxon>Chrysomelidae</taxon>
        <taxon>Galerucinae</taxon>
        <taxon>Alticini</taxon>
        <taxon>Psylliodes</taxon>
    </lineage>
</organism>
<feature type="region of interest" description="Disordered" evidence="1">
    <location>
        <begin position="244"/>
        <end position="270"/>
    </location>
</feature>
<evidence type="ECO:0000256" key="1">
    <source>
        <dbReference type="SAM" id="MobiDB-lite"/>
    </source>
</evidence>
<protein>
    <submittedName>
        <fullName evidence="3">Uncharacterized protein</fullName>
    </submittedName>
</protein>
<feature type="compositionally biased region" description="Polar residues" evidence="1">
    <location>
        <begin position="256"/>
        <end position="269"/>
    </location>
</feature>
<name>A0A9P0G6C3_9CUCU</name>
<feature type="transmembrane region" description="Helical" evidence="2">
    <location>
        <begin position="474"/>
        <end position="493"/>
    </location>
</feature>
<keyword evidence="2" id="KW-0472">Membrane</keyword>
<feature type="transmembrane region" description="Helical" evidence="2">
    <location>
        <begin position="499"/>
        <end position="519"/>
    </location>
</feature>
<reference evidence="3" key="1">
    <citation type="submission" date="2022-01" db="EMBL/GenBank/DDBJ databases">
        <authorList>
            <person name="King R."/>
        </authorList>
    </citation>
    <scope>NUCLEOTIDE SEQUENCE</scope>
</reference>
<keyword evidence="4" id="KW-1185">Reference proteome</keyword>
<dbReference type="Proteomes" id="UP001153636">
    <property type="component" value="Chromosome 15"/>
</dbReference>
<feature type="transmembrane region" description="Helical" evidence="2">
    <location>
        <begin position="443"/>
        <end position="462"/>
    </location>
</feature>
<dbReference type="AlphaFoldDB" id="A0A9P0G6C3"/>